<organism evidence="2 3">
    <name type="scientific">Gymnopilus dilepis</name>
    <dbReference type="NCBI Taxonomy" id="231916"/>
    <lineage>
        <taxon>Eukaryota</taxon>
        <taxon>Fungi</taxon>
        <taxon>Dikarya</taxon>
        <taxon>Basidiomycota</taxon>
        <taxon>Agaricomycotina</taxon>
        <taxon>Agaricomycetes</taxon>
        <taxon>Agaricomycetidae</taxon>
        <taxon>Agaricales</taxon>
        <taxon>Agaricineae</taxon>
        <taxon>Hymenogastraceae</taxon>
        <taxon>Gymnopilus</taxon>
    </lineage>
</organism>
<dbReference type="InParanoid" id="A0A409YSZ1"/>
<dbReference type="EMBL" id="NHYE01000378">
    <property type="protein sequence ID" value="PPR06089.1"/>
    <property type="molecule type" value="Genomic_DNA"/>
</dbReference>
<proteinExistence type="predicted"/>
<protein>
    <submittedName>
        <fullName evidence="2">Uncharacterized protein</fullName>
    </submittedName>
</protein>
<feature type="region of interest" description="Disordered" evidence="1">
    <location>
        <begin position="167"/>
        <end position="188"/>
    </location>
</feature>
<sequence length="276" mass="30509">MTDIFGDLGTTILSSQRLPKRNPSFPTIDNNAIFRISANHIIVVDESSGIRTFQLFHPGELYHCILADGQIRECTTATEYWKLVLPASYVYLATAFNAKARPDGFRFAHYDSNTGLLVKDGIPMQRAPWHLSDQQCGLEPTTSTQGLSGNSELVQVANEAIAQQYQRLKRKDDRRREEMERRKHTKDLKKATRALLDFKVVPEVTTTSQRAAKRQRRPKALMSTIVPMQGIASTSAPLRSGTPMPDILASHSLTDVHLPAEPSASTSASASGSTST</sequence>
<comment type="caution">
    <text evidence="2">The sequence shown here is derived from an EMBL/GenBank/DDBJ whole genome shotgun (WGS) entry which is preliminary data.</text>
</comment>
<dbReference type="AlphaFoldDB" id="A0A409YSZ1"/>
<name>A0A409YSZ1_9AGAR</name>
<keyword evidence="3" id="KW-1185">Reference proteome</keyword>
<evidence type="ECO:0000313" key="3">
    <source>
        <dbReference type="Proteomes" id="UP000284706"/>
    </source>
</evidence>
<dbReference type="Proteomes" id="UP000284706">
    <property type="component" value="Unassembled WGS sequence"/>
</dbReference>
<accession>A0A409YSZ1</accession>
<feature type="compositionally biased region" description="Basic and acidic residues" evidence="1">
    <location>
        <begin position="170"/>
        <end position="181"/>
    </location>
</feature>
<gene>
    <name evidence="2" type="ORF">CVT26_005295</name>
</gene>
<evidence type="ECO:0000313" key="2">
    <source>
        <dbReference type="EMBL" id="PPR06089.1"/>
    </source>
</evidence>
<evidence type="ECO:0000256" key="1">
    <source>
        <dbReference type="SAM" id="MobiDB-lite"/>
    </source>
</evidence>
<reference evidence="2 3" key="1">
    <citation type="journal article" date="2018" name="Evol. Lett.">
        <title>Horizontal gene cluster transfer increased hallucinogenic mushroom diversity.</title>
        <authorList>
            <person name="Reynolds H.T."/>
            <person name="Vijayakumar V."/>
            <person name="Gluck-Thaler E."/>
            <person name="Korotkin H.B."/>
            <person name="Matheny P.B."/>
            <person name="Slot J.C."/>
        </authorList>
    </citation>
    <scope>NUCLEOTIDE SEQUENCE [LARGE SCALE GENOMIC DNA]</scope>
    <source>
        <strain evidence="2 3">SRW20</strain>
    </source>
</reference>